<accession>A0A072VBS4</accession>
<reference evidence="9" key="3">
    <citation type="submission" date="2015-04" db="UniProtKB">
        <authorList>
            <consortium name="EnsemblPlants"/>
        </authorList>
    </citation>
    <scope>IDENTIFICATION</scope>
    <source>
        <strain evidence="9">cv. Jemalong A17</strain>
    </source>
</reference>
<keyword evidence="10" id="KW-1185">Reference proteome</keyword>
<organism evidence="8 10">
    <name type="scientific">Medicago truncatula</name>
    <name type="common">Barrel medic</name>
    <name type="synonym">Medicago tribuloides</name>
    <dbReference type="NCBI Taxonomy" id="3880"/>
    <lineage>
        <taxon>Eukaryota</taxon>
        <taxon>Viridiplantae</taxon>
        <taxon>Streptophyta</taxon>
        <taxon>Embryophyta</taxon>
        <taxon>Tracheophyta</taxon>
        <taxon>Spermatophyta</taxon>
        <taxon>Magnoliopsida</taxon>
        <taxon>eudicotyledons</taxon>
        <taxon>Gunneridae</taxon>
        <taxon>Pentapetalae</taxon>
        <taxon>rosids</taxon>
        <taxon>fabids</taxon>
        <taxon>Fabales</taxon>
        <taxon>Fabaceae</taxon>
        <taxon>Papilionoideae</taxon>
        <taxon>50 kb inversion clade</taxon>
        <taxon>NPAAA clade</taxon>
        <taxon>Hologalegina</taxon>
        <taxon>IRL clade</taxon>
        <taxon>Trifolieae</taxon>
        <taxon>Medicago</taxon>
    </lineage>
</organism>
<dbReference type="PANTHER" id="PTHR33510">
    <property type="entry name" value="PROTEIN TIC 20-II, CHLOROPLASTIC"/>
    <property type="match status" value="1"/>
</dbReference>
<dbReference type="GO" id="GO:0008320">
    <property type="term" value="F:protein transmembrane transporter activity"/>
    <property type="evidence" value="ECO:0000318"/>
    <property type="project" value="GO_Central"/>
</dbReference>
<keyword evidence="7" id="KW-0934">Plastid</keyword>
<dbReference type="Proteomes" id="UP000002051">
    <property type="component" value="Chromosome 2"/>
</dbReference>
<keyword evidence="4" id="KW-1001">Plastid inner membrane</keyword>
<comment type="function">
    <text evidence="7">Involved in protein precursor import into chloroplasts.</text>
</comment>
<evidence type="ECO:0000256" key="1">
    <source>
        <dbReference type="ARBA" id="ARBA00004478"/>
    </source>
</evidence>
<feature type="transmembrane region" description="Helical" evidence="7">
    <location>
        <begin position="97"/>
        <end position="114"/>
    </location>
</feature>
<proteinExistence type="inferred from homology"/>
<dbReference type="HOGENOM" id="CLU_052258_2_1_1"/>
<sequence length="209" mass="23885">MDQYYHGSSLYGPLYLYSEGLRYGEMEGTVSGVKISETSHSCFIAAFSSPFFTENHALEKPEWLPYLIALDMSRAGYYLEPLLETSIFYIPTSVNQLPTWFPFLYIYLAIELVVKYRDFPLILRFHVMMGMLLETAFQIVSVASNYMPLIHFKGTLGMYYWAGLALAYIVIIMHSIRCALLGTFSNIPVISESALLHCLFNIGGFQRPF</sequence>
<evidence type="ECO:0000313" key="10">
    <source>
        <dbReference type="Proteomes" id="UP000002051"/>
    </source>
</evidence>
<evidence type="ECO:0000256" key="3">
    <source>
        <dbReference type="ARBA" id="ARBA00022692"/>
    </source>
</evidence>
<protein>
    <recommendedName>
        <fullName evidence="7">Protein TIC 20</fullName>
    </recommendedName>
</protein>
<dbReference type="PANTHER" id="PTHR33510:SF12">
    <property type="entry name" value="PROTEIN TIC 20-IV, CHLOROPLASTIC"/>
    <property type="match status" value="1"/>
</dbReference>
<dbReference type="EMBL" id="CM001218">
    <property type="protein sequence ID" value="KEH39066.1"/>
    <property type="molecule type" value="Genomic_DNA"/>
</dbReference>
<dbReference type="STRING" id="3880.A0A072VBS4"/>
<feature type="transmembrane region" description="Helical" evidence="7">
    <location>
        <begin position="121"/>
        <end position="146"/>
    </location>
</feature>
<evidence type="ECO:0000256" key="5">
    <source>
        <dbReference type="ARBA" id="ARBA00022989"/>
    </source>
</evidence>
<keyword evidence="5 7" id="KW-1133">Transmembrane helix</keyword>
<comment type="similarity">
    <text evidence="2 7">Belongs to the Tic20 family.</text>
</comment>
<dbReference type="InterPro" id="IPR005691">
    <property type="entry name" value="Tic20"/>
</dbReference>
<evidence type="ECO:0000256" key="2">
    <source>
        <dbReference type="ARBA" id="ARBA00009596"/>
    </source>
</evidence>
<comment type="subcellular location">
    <subcellularLocation>
        <location evidence="1">Plastid</location>
        <location evidence="1">Chloroplast inner membrane</location>
        <topology evidence="1">Multi-pass membrane protein</topology>
    </subcellularLocation>
    <subcellularLocation>
        <location evidence="7">Plastid</location>
        <location evidence="7">Chloroplast membrane</location>
        <topology evidence="7">Multi-pass membrane protein</topology>
    </subcellularLocation>
</comment>
<feature type="transmembrane region" description="Helical" evidence="7">
    <location>
        <begin position="158"/>
        <end position="176"/>
    </location>
</feature>
<dbReference type="Pfam" id="PF16166">
    <property type="entry name" value="TIC20"/>
    <property type="match status" value="1"/>
</dbReference>
<evidence type="ECO:0000256" key="4">
    <source>
        <dbReference type="ARBA" id="ARBA00022780"/>
    </source>
</evidence>
<gene>
    <name evidence="8" type="ordered locus">MTR_2g090035</name>
</gene>
<reference evidence="8 10" key="2">
    <citation type="journal article" date="2014" name="BMC Genomics">
        <title>An improved genome release (version Mt4.0) for the model legume Medicago truncatula.</title>
        <authorList>
            <person name="Tang H."/>
            <person name="Krishnakumar V."/>
            <person name="Bidwell S."/>
            <person name="Rosen B."/>
            <person name="Chan A."/>
            <person name="Zhou S."/>
            <person name="Gentzbittel L."/>
            <person name="Childs K.L."/>
            <person name="Yandell M."/>
            <person name="Gundlach H."/>
            <person name="Mayer K.F."/>
            <person name="Schwartz D.C."/>
            <person name="Town C.D."/>
        </authorList>
    </citation>
    <scope>GENOME REANNOTATION</scope>
    <source>
        <strain evidence="8">A17</strain>
        <strain evidence="9 10">cv. Jemalong A17</strain>
    </source>
</reference>
<dbReference type="AlphaFoldDB" id="A0A072VBS4"/>
<dbReference type="GO" id="GO:0045037">
    <property type="term" value="P:protein import into chloroplast stroma"/>
    <property type="evidence" value="ECO:0000318"/>
    <property type="project" value="GO_Central"/>
</dbReference>
<dbReference type="GO" id="GO:0009706">
    <property type="term" value="C:chloroplast inner membrane"/>
    <property type="evidence" value="ECO:0000318"/>
    <property type="project" value="GO_Central"/>
</dbReference>
<dbReference type="EnsemblPlants" id="KEH39066">
    <property type="protein sequence ID" value="KEH39066"/>
    <property type="gene ID" value="MTR_2g090035"/>
</dbReference>
<comment type="caution">
    <text evidence="7">Lacks conserved residue(s) required for the propagation of feature annotation.</text>
</comment>
<evidence type="ECO:0000256" key="7">
    <source>
        <dbReference type="RuleBase" id="RU367003"/>
    </source>
</evidence>
<keyword evidence="3 7" id="KW-0812">Transmembrane</keyword>
<evidence type="ECO:0000313" key="8">
    <source>
        <dbReference type="EMBL" id="KEH39066.1"/>
    </source>
</evidence>
<name>A0A072VBS4_MEDTR</name>
<keyword evidence="7" id="KW-0150">Chloroplast</keyword>
<reference evidence="8 10" key="1">
    <citation type="journal article" date="2011" name="Nature">
        <title>The Medicago genome provides insight into the evolution of rhizobial symbioses.</title>
        <authorList>
            <person name="Young N.D."/>
            <person name="Debelle F."/>
            <person name="Oldroyd G.E."/>
            <person name="Geurts R."/>
            <person name="Cannon S.B."/>
            <person name="Udvardi M.K."/>
            <person name="Benedito V.A."/>
            <person name="Mayer K.F."/>
            <person name="Gouzy J."/>
            <person name="Schoof H."/>
            <person name="Van de Peer Y."/>
            <person name="Proost S."/>
            <person name="Cook D.R."/>
            <person name="Meyers B.C."/>
            <person name="Spannagl M."/>
            <person name="Cheung F."/>
            <person name="De Mita S."/>
            <person name="Krishnakumar V."/>
            <person name="Gundlach H."/>
            <person name="Zhou S."/>
            <person name="Mudge J."/>
            <person name="Bharti A.K."/>
            <person name="Murray J.D."/>
            <person name="Naoumkina M.A."/>
            <person name="Rosen B."/>
            <person name="Silverstein K.A."/>
            <person name="Tang H."/>
            <person name="Rombauts S."/>
            <person name="Zhao P.X."/>
            <person name="Zhou P."/>
            <person name="Barbe V."/>
            <person name="Bardou P."/>
            <person name="Bechner M."/>
            <person name="Bellec A."/>
            <person name="Berger A."/>
            <person name="Berges H."/>
            <person name="Bidwell S."/>
            <person name="Bisseling T."/>
            <person name="Choisne N."/>
            <person name="Couloux A."/>
            <person name="Denny R."/>
            <person name="Deshpande S."/>
            <person name="Dai X."/>
            <person name="Doyle J.J."/>
            <person name="Dudez A.M."/>
            <person name="Farmer A.D."/>
            <person name="Fouteau S."/>
            <person name="Franken C."/>
            <person name="Gibelin C."/>
            <person name="Gish J."/>
            <person name="Goldstein S."/>
            <person name="Gonzalez A.J."/>
            <person name="Green P.J."/>
            <person name="Hallab A."/>
            <person name="Hartog M."/>
            <person name="Hua A."/>
            <person name="Humphray S.J."/>
            <person name="Jeong D.H."/>
            <person name="Jing Y."/>
            <person name="Jocker A."/>
            <person name="Kenton S.M."/>
            <person name="Kim D.J."/>
            <person name="Klee K."/>
            <person name="Lai H."/>
            <person name="Lang C."/>
            <person name="Lin S."/>
            <person name="Macmil S.L."/>
            <person name="Magdelenat G."/>
            <person name="Matthews L."/>
            <person name="McCorrison J."/>
            <person name="Monaghan E.L."/>
            <person name="Mun J.H."/>
            <person name="Najar F.Z."/>
            <person name="Nicholson C."/>
            <person name="Noirot C."/>
            <person name="O'Bleness M."/>
            <person name="Paule C.R."/>
            <person name="Poulain J."/>
            <person name="Prion F."/>
            <person name="Qin B."/>
            <person name="Qu C."/>
            <person name="Retzel E.F."/>
            <person name="Riddle C."/>
            <person name="Sallet E."/>
            <person name="Samain S."/>
            <person name="Samson N."/>
            <person name="Sanders I."/>
            <person name="Saurat O."/>
            <person name="Scarpelli C."/>
            <person name="Schiex T."/>
            <person name="Segurens B."/>
            <person name="Severin A.J."/>
            <person name="Sherrier D.J."/>
            <person name="Shi R."/>
            <person name="Sims S."/>
            <person name="Singer S.R."/>
            <person name="Sinharoy S."/>
            <person name="Sterck L."/>
            <person name="Viollet A."/>
            <person name="Wang B.B."/>
            <person name="Wang K."/>
            <person name="Wang M."/>
            <person name="Wang X."/>
            <person name="Warfsmann J."/>
            <person name="Weissenbach J."/>
            <person name="White D.D."/>
            <person name="White J.D."/>
            <person name="Wiley G.B."/>
            <person name="Wincker P."/>
            <person name="Xing Y."/>
            <person name="Yang L."/>
            <person name="Yao Z."/>
            <person name="Ying F."/>
            <person name="Zhai J."/>
            <person name="Zhou L."/>
            <person name="Zuber A."/>
            <person name="Denarie J."/>
            <person name="Dixon R.A."/>
            <person name="May G.D."/>
            <person name="Schwartz D.C."/>
            <person name="Rogers J."/>
            <person name="Quetier F."/>
            <person name="Town C.D."/>
            <person name="Roe B.A."/>
        </authorList>
    </citation>
    <scope>NUCLEOTIDE SEQUENCE [LARGE SCALE GENOMIC DNA]</scope>
    <source>
        <strain evidence="8">A17</strain>
        <strain evidence="9 10">cv. Jemalong A17</strain>
    </source>
</reference>
<evidence type="ECO:0000313" key="9">
    <source>
        <dbReference type="EnsemblPlants" id="KEH39066"/>
    </source>
</evidence>
<evidence type="ECO:0000256" key="6">
    <source>
        <dbReference type="ARBA" id="ARBA00023136"/>
    </source>
</evidence>
<keyword evidence="6 7" id="KW-0472">Membrane</keyword>